<organism evidence="2 3">
    <name type="scientific">Acidothermus cellulolyticus (strain ATCC 43068 / DSM 8971 / 11B)</name>
    <dbReference type="NCBI Taxonomy" id="351607"/>
    <lineage>
        <taxon>Bacteria</taxon>
        <taxon>Bacillati</taxon>
        <taxon>Actinomycetota</taxon>
        <taxon>Actinomycetes</taxon>
        <taxon>Acidothermales</taxon>
        <taxon>Acidothermaceae</taxon>
        <taxon>Acidothermus</taxon>
    </lineage>
</organism>
<evidence type="ECO:0000256" key="1">
    <source>
        <dbReference type="SAM" id="SignalP"/>
    </source>
</evidence>
<evidence type="ECO:0000313" key="2">
    <source>
        <dbReference type="EMBL" id="ABK52582.1"/>
    </source>
</evidence>
<dbReference type="KEGG" id="ace:Acel_0809"/>
<sequence length="296" mass="32198">MTRATVRFLALTLAVLPAVLSIMPPATADESGTLCRSQGLEPVYCPVPDGDGYLYVYDFSDRFTRNEKPITGGTAEKKYEFALTFGCAVANPNRPPEEVVCVEAREWCVGRGLAGVHEVIWAREVWPVAGEWHVVADRCVAGDGPGVDREVLDAVGEVARLRLPRLVPVVQPRGVVVVNLPVVVSVVDPGVQRLVVDRPVRGVLVASPRFVWTFDDGSVAEGAGRVFDGVDPRVAPDHYVSHTYRAAQADGWVRLTVHWEAVFTTGGITYPIDPIDVTTTIHYPVHQARAVLVTTP</sequence>
<reference evidence="2 3" key="1">
    <citation type="journal article" date="2009" name="Genome Res.">
        <title>Complete genome of the cellulolytic thermophile Acidothermus cellulolyticus 11B provides insights into its ecophysiological and evolutionary adaptations.</title>
        <authorList>
            <person name="Barabote R.D."/>
            <person name="Xie G."/>
            <person name="Leu D.H."/>
            <person name="Normand P."/>
            <person name="Necsulea A."/>
            <person name="Daubin V."/>
            <person name="Medigue C."/>
            <person name="Adney W.S."/>
            <person name="Xu X.C."/>
            <person name="Lapidus A."/>
            <person name="Parales R.E."/>
            <person name="Detter C."/>
            <person name="Pujic P."/>
            <person name="Bruce D."/>
            <person name="Lavire C."/>
            <person name="Challacombe J.F."/>
            <person name="Brettin T.S."/>
            <person name="Berry A.M."/>
        </authorList>
    </citation>
    <scope>NUCLEOTIDE SEQUENCE [LARGE SCALE GENOMIC DNA]</scope>
    <source>
        <strain evidence="3">ATCC 43068 / DSM 8971 / 11B</strain>
    </source>
</reference>
<evidence type="ECO:0000313" key="3">
    <source>
        <dbReference type="Proteomes" id="UP000008221"/>
    </source>
</evidence>
<proteinExistence type="predicted"/>
<evidence type="ECO:0008006" key="4">
    <source>
        <dbReference type="Google" id="ProtNLM"/>
    </source>
</evidence>
<dbReference type="EMBL" id="CP000481">
    <property type="protein sequence ID" value="ABK52582.1"/>
    <property type="molecule type" value="Genomic_DNA"/>
</dbReference>
<dbReference type="InParanoid" id="A0LT22"/>
<dbReference type="eggNOG" id="ENOG5031YVD">
    <property type="taxonomic scope" value="Bacteria"/>
</dbReference>
<name>A0LT22_ACIC1</name>
<protein>
    <recommendedName>
        <fullName evidence="4">PKD domain-containing protein</fullName>
    </recommendedName>
</protein>
<feature type="signal peptide" evidence="1">
    <location>
        <begin position="1"/>
        <end position="28"/>
    </location>
</feature>
<dbReference type="Proteomes" id="UP000008221">
    <property type="component" value="Chromosome"/>
</dbReference>
<dbReference type="HOGENOM" id="CLU_938837_0_0_11"/>
<keyword evidence="1" id="KW-0732">Signal</keyword>
<feature type="chain" id="PRO_5002626471" description="PKD domain-containing protein" evidence="1">
    <location>
        <begin position="29"/>
        <end position="296"/>
    </location>
</feature>
<keyword evidence="3" id="KW-1185">Reference proteome</keyword>
<gene>
    <name evidence="2" type="ordered locus">Acel_0809</name>
</gene>
<dbReference type="AlphaFoldDB" id="A0LT22"/>
<accession>A0LT22</accession>